<dbReference type="GO" id="GO:0004488">
    <property type="term" value="F:methylenetetrahydrofolate dehydrogenase (NADP+) activity"/>
    <property type="evidence" value="ECO:0007669"/>
    <property type="project" value="InterPro"/>
</dbReference>
<evidence type="ECO:0000313" key="10">
    <source>
        <dbReference type="EMBL" id="QHT24621.1"/>
    </source>
</evidence>
<dbReference type="FunFam" id="3.40.50.10860:FF:000005">
    <property type="entry name" value="C-1-tetrahydrofolate synthase, cytoplasmic, putative"/>
    <property type="match status" value="1"/>
</dbReference>
<evidence type="ECO:0000259" key="9">
    <source>
        <dbReference type="Pfam" id="PF02882"/>
    </source>
</evidence>
<dbReference type="Pfam" id="PF02882">
    <property type="entry name" value="THF_DHG_CYH_C"/>
    <property type="match status" value="1"/>
</dbReference>
<evidence type="ECO:0000256" key="7">
    <source>
        <dbReference type="ARBA" id="ARBA00023268"/>
    </source>
</evidence>
<dbReference type="InterPro" id="IPR020630">
    <property type="entry name" value="THF_DH/CycHdrlase_cat_dom"/>
</dbReference>
<sequence>MSLIDGKKIAADIRIELKNYLAKTGYKPVLSVVLVGKRRDSETYVRMKMKACLEVGIESHNYTLEDTVSEQELIMLIKKLNEDNTVDGILVQLPLPKHINETNVIETILPNKDVDGLTRHNQGLLSDLNVEPLFYPCTPKGCLTLLQKSSIELKGKKAVVIGRSKIVGLPMSLILLRNNVTVTICHSNTSQTDLIKYLSDADIVIVAVGKPSFIKSSWLNEKNVVIDVGINAVEKPEKTEGYNLVGDVESNSLNVVKMITPVPGGVGPMTIVSLLENTIKSYENKQKNTKN</sequence>
<comment type="pathway">
    <text evidence="1">One-carbon metabolism; tetrahydrofolate interconversion.</text>
</comment>
<keyword evidence="7" id="KW-0511">Multifunctional enzyme</keyword>
<feature type="domain" description="Tetrahydrofolate dehydrogenase/cyclohydrolase NAD(P)-binding" evidence="9">
    <location>
        <begin position="136"/>
        <end position="285"/>
    </location>
</feature>
<dbReference type="EMBL" id="MN739747">
    <property type="protein sequence ID" value="QHT24621.1"/>
    <property type="molecule type" value="Genomic_DNA"/>
</dbReference>
<dbReference type="Pfam" id="PF00763">
    <property type="entry name" value="THF_DHG_CYH"/>
    <property type="match status" value="1"/>
</dbReference>
<dbReference type="InterPro" id="IPR020867">
    <property type="entry name" value="THF_DH/CycHdrlase_CS"/>
</dbReference>
<dbReference type="GO" id="GO:0004477">
    <property type="term" value="F:methenyltetrahydrofolate cyclohydrolase activity"/>
    <property type="evidence" value="ECO:0007669"/>
    <property type="project" value="TreeGrafter"/>
</dbReference>
<dbReference type="CDD" id="cd01080">
    <property type="entry name" value="NAD_bind_m-THF_DH_Cyclohyd"/>
    <property type="match status" value="1"/>
</dbReference>
<dbReference type="Gene3D" id="3.40.50.10860">
    <property type="entry name" value="Leucine Dehydrogenase, chain A, domain 1"/>
    <property type="match status" value="1"/>
</dbReference>
<feature type="domain" description="Tetrahydrofolate dehydrogenase/cyclohydrolase catalytic" evidence="8">
    <location>
        <begin position="4"/>
        <end position="115"/>
    </location>
</feature>
<dbReference type="PROSITE" id="PS00766">
    <property type="entry name" value="THF_DHG_CYH_1"/>
    <property type="match status" value="1"/>
</dbReference>
<dbReference type="FunFam" id="3.40.50.720:FF:000006">
    <property type="entry name" value="Bifunctional protein FolD"/>
    <property type="match status" value="1"/>
</dbReference>
<evidence type="ECO:0000256" key="1">
    <source>
        <dbReference type="ARBA" id="ARBA00004777"/>
    </source>
</evidence>
<keyword evidence="6" id="KW-0560">Oxidoreductase</keyword>
<dbReference type="PANTHER" id="PTHR48099:SF5">
    <property type="entry name" value="C-1-TETRAHYDROFOLATE SYNTHASE, CYTOPLASMIC"/>
    <property type="match status" value="1"/>
</dbReference>
<dbReference type="GO" id="GO:0035999">
    <property type="term" value="P:tetrahydrofolate interconversion"/>
    <property type="evidence" value="ECO:0007669"/>
    <property type="project" value="TreeGrafter"/>
</dbReference>
<evidence type="ECO:0000256" key="6">
    <source>
        <dbReference type="ARBA" id="ARBA00023002"/>
    </source>
</evidence>
<dbReference type="SUPFAM" id="SSF51735">
    <property type="entry name" value="NAD(P)-binding Rossmann-fold domains"/>
    <property type="match status" value="1"/>
</dbReference>
<evidence type="ECO:0000256" key="4">
    <source>
        <dbReference type="ARBA" id="ARBA00022801"/>
    </source>
</evidence>
<name>A0A6C0E7L9_9ZZZZ</name>
<accession>A0A6C0E7L9</accession>
<evidence type="ECO:0000256" key="5">
    <source>
        <dbReference type="ARBA" id="ARBA00022857"/>
    </source>
</evidence>
<protein>
    <submittedName>
        <fullName evidence="10">Uncharacterized protein</fullName>
    </submittedName>
</protein>
<dbReference type="PROSITE" id="PS00767">
    <property type="entry name" value="THF_DHG_CYH_2"/>
    <property type="match status" value="1"/>
</dbReference>
<dbReference type="InterPro" id="IPR020631">
    <property type="entry name" value="THF_DH/CycHdrlase_NAD-bd_dom"/>
</dbReference>
<dbReference type="AlphaFoldDB" id="A0A6C0E7L9"/>
<dbReference type="PANTHER" id="PTHR48099">
    <property type="entry name" value="C-1-TETRAHYDROFOLATE SYNTHASE, CYTOPLASMIC-RELATED"/>
    <property type="match status" value="1"/>
</dbReference>
<keyword evidence="3" id="KW-0554">One-carbon metabolism</keyword>
<dbReference type="InterPro" id="IPR036291">
    <property type="entry name" value="NAD(P)-bd_dom_sf"/>
</dbReference>
<evidence type="ECO:0000259" key="8">
    <source>
        <dbReference type="Pfam" id="PF00763"/>
    </source>
</evidence>
<dbReference type="SUPFAM" id="SSF53223">
    <property type="entry name" value="Aminoacid dehydrogenase-like, N-terminal domain"/>
    <property type="match status" value="1"/>
</dbReference>
<dbReference type="Gene3D" id="3.40.50.720">
    <property type="entry name" value="NAD(P)-binding Rossmann-like Domain"/>
    <property type="match status" value="1"/>
</dbReference>
<comment type="subunit">
    <text evidence="2">Homodimer.</text>
</comment>
<evidence type="ECO:0000256" key="3">
    <source>
        <dbReference type="ARBA" id="ARBA00022563"/>
    </source>
</evidence>
<reference evidence="10" key="1">
    <citation type="journal article" date="2020" name="Nature">
        <title>Giant virus diversity and host interactions through global metagenomics.</title>
        <authorList>
            <person name="Schulz F."/>
            <person name="Roux S."/>
            <person name="Paez-Espino D."/>
            <person name="Jungbluth S."/>
            <person name="Walsh D.A."/>
            <person name="Denef V.J."/>
            <person name="McMahon K.D."/>
            <person name="Konstantinidis K.T."/>
            <person name="Eloe-Fadrosh E.A."/>
            <person name="Kyrpides N.C."/>
            <person name="Woyke T."/>
        </authorList>
    </citation>
    <scope>NUCLEOTIDE SEQUENCE</scope>
    <source>
        <strain evidence="10">GVMAG-M-3300023179-150</strain>
    </source>
</reference>
<organism evidence="10">
    <name type="scientific">viral metagenome</name>
    <dbReference type="NCBI Taxonomy" id="1070528"/>
    <lineage>
        <taxon>unclassified sequences</taxon>
        <taxon>metagenomes</taxon>
        <taxon>organismal metagenomes</taxon>
    </lineage>
</organism>
<evidence type="ECO:0000256" key="2">
    <source>
        <dbReference type="ARBA" id="ARBA00011738"/>
    </source>
</evidence>
<dbReference type="GO" id="GO:0005829">
    <property type="term" value="C:cytosol"/>
    <property type="evidence" value="ECO:0007669"/>
    <property type="project" value="TreeGrafter"/>
</dbReference>
<proteinExistence type="inferred from homology"/>
<keyword evidence="4" id="KW-0378">Hydrolase</keyword>
<dbReference type="InterPro" id="IPR046346">
    <property type="entry name" value="Aminoacid_DH-like_N_sf"/>
</dbReference>
<dbReference type="PRINTS" id="PR00085">
    <property type="entry name" value="THFDHDRGNASE"/>
</dbReference>
<dbReference type="HAMAP" id="MF_01576">
    <property type="entry name" value="THF_DHG_CYH"/>
    <property type="match status" value="1"/>
</dbReference>
<dbReference type="InterPro" id="IPR000672">
    <property type="entry name" value="THF_DH/CycHdrlase"/>
</dbReference>
<keyword evidence="5" id="KW-0521">NADP</keyword>